<dbReference type="Pfam" id="PF26404">
    <property type="entry name" value="DUF8102"/>
    <property type="match status" value="1"/>
</dbReference>
<evidence type="ECO:0000259" key="1">
    <source>
        <dbReference type="Pfam" id="PF26404"/>
    </source>
</evidence>
<protein>
    <recommendedName>
        <fullName evidence="1">Domain of unknown function domain-containing protein</fullName>
    </recommendedName>
</protein>
<evidence type="ECO:0000313" key="2">
    <source>
        <dbReference type="EMBL" id="MFC7316137.1"/>
    </source>
</evidence>
<dbReference type="InterPro" id="IPR058415">
    <property type="entry name" value="DUF8102"/>
</dbReference>
<gene>
    <name evidence="2" type="ORF">ACFQPE_04915</name>
</gene>
<dbReference type="Proteomes" id="UP001596547">
    <property type="component" value="Unassembled WGS sequence"/>
</dbReference>
<dbReference type="RefSeq" id="WP_276305533.1">
    <property type="nucleotide sequence ID" value="NZ_CP119992.1"/>
</dbReference>
<accession>A0ABD6A7M4</accession>
<evidence type="ECO:0000313" key="3">
    <source>
        <dbReference type="Proteomes" id="UP001596547"/>
    </source>
</evidence>
<keyword evidence="3" id="KW-1185">Reference proteome</keyword>
<dbReference type="GeneID" id="79315119"/>
<comment type="caution">
    <text evidence="2">The sequence shown here is derived from an EMBL/GenBank/DDBJ whole genome shotgun (WGS) entry which is preliminary data.</text>
</comment>
<sequence length="183" mass="20474">MADDDLTASLLTPSQREFLRGSSNLSDRGERAARSRIKRRLKAGMEDFTILLDHRERVPEYEGNPIDALALLLGRGLMEPETGGEETLEAPMPGKQMTSGDRLAWTEFLLGKALERAAEAFDHPRRYEVEIIPIENDPRSVNEFVQAVRAGELSQDDIAELYREGAISQTKFLKITEAAGDEE</sequence>
<dbReference type="EMBL" id="JBHTBF010000001">
    <property type="protein sequence ID" value="MFC7316137.1"/>
    <property type="molecule type" value="Genomic_DNA"/>
</dbReference>
<feature type="domain" description="Domain of unknown function" evidence="1">
    <location>
        <begin position="10"/>
        <end position="54"/>
    </location>
</feature>
<reference evidence="2 3" key="1">
    <citation type="journal article" date="2019" name="Int. J. Syst. Evol. Microbiol.">
        <title>The Global Catalogue of Microorganisms (GCM) 10K type strain sequencing project: providing services to taxonomists for standard genome sequencing and annotation.</title>
        <authorList>
            <consortium name="The Broad Institute Genomics Platform"/>
            <consortium name="The Broad Institute Genome Sequencing Center for Infectious Disease"/>
            <person name="Wu L."/>
            <person name="Ma J."/>
        </authorList>
    </citation>
    <scope>NUCLEOTIDE SEQUENCE [LARGE SCALE GENOMIC DNA]</scope>
    <source>
        <strain evidence="2 3">PSR21</strain>
    </source>
</reference>
<organism evidence="2 3">
    <name type="scientific">Halomarina halobia</name>
    <dbReference type="NCBI Taxonomy" id="3033386"/>
    <lineage>
        <taxon>Archaea</taxon>
        <taxon>Methanobacteriati</taxon>
        <taxon>Methanobacteriota</taxon>
        <taxon>Stenosarchaea group</taxon>
        <taxon>Halobacteria</taxon>
        <taxon>Halobacteriales</taxon>
        <taxon>Natronomonadaceae</taxon>
        <taxon>Halomarina</taxon>
    </lineage>
</organism>
<name>A0ABD6A7M4_9EURY</name>
<proteinExistence type="predicted"/>
<dbReference type="AlphaFoldDB" id="A0ABD6A7M4"/>